<organism evidence="1 2">
    <name type="scientific">Armillaria tabescens</name>
    <name type="common">Ringless honey mushroom</name>
    <name type="synonym">Agaricus tabescens</name>
    <dbReference type="NCBI Taxonomy" id="1929756"/>
    <lineage>
        <taxon>Eukaryota</taxon>
        <taxon>Fungi</taxon>
        <taxon>Dikarya</taxon>
        <taxon>Basidiomycota</taxon>
        <taxon>Agaricomycotina</taxon>
        <taxon>Agaricomycetes</taxon>
        <taxon>Agaricomycetidae</taxon>
        <taxon>Agaricales</taxon>
        <taxon>Marasmiineae</taxon>
        <taxon>Physalacriaceae</taxon>
        <taxon>Desarmillaria</taxon>
    </lineage>
</organism>
<sequence length="306" mass="35056">MSSHRVHYKRSLIQVDQILVMWLRDITTAEGASPGTIGRLQESRHHGLRDSLKIRTSTWRDWVRHWEACNCNMKALLAARCAECAGRWERTQGKPRYRDASDIPVTERPSFSRDMNSYFAIFHVTIDQIDRISTFSPNRRLMKMTVVTMKLEPSFIHSPSSLQSSLTTPFTYSSYAAFTFRESPPSTTSPVFQVVSKSTLREVALHLYLVETRLGLHDVDECFNIERLNCRPDFPVKFDRCWYEIIGHIENADVEQDFCVIRTWSVSRIAQVTSSRKDECISLDSGRLLSTLKGGSPSSLLGQKVT</sequence>
<dbReference type="RefSeq" id="XP_060329875.1">
    <property type="nucleotide sequence ID" value="XM_060477566.1"/>
</dbReference>
<dbReference type="GeneID" id="85361114"/>
<name>A0AA39N4W4_ARMTA</name>
<dbReference type="AlphaFoldDB" id="A0AA39N4W4"/>
<gene>
    <name evidence="1" type="ORF">EV420DRAFT_1643890</name>
</gene>
<proteinExistence type="predicted"/>
<evidence type="ECO:0000313" key="2">
    <source>
        <dbReference type="Proteomes" id="UP001175211"/>
    </source>
</evidence>
<dbReference type="Proteomes" id="UP001175211">
    <property type="component" value="Unassembled WGS sequence"/>
</dbReference>
<keyword evidence="2" id="KW-1185">Reference proteome</keyword>
<evidence type="ECO:0000313" key="1">
    <source>
        <dbReference type="EMBL" id="KAK0457563.1"/>
    </source>
</evidence>
<reference evidence="1" key="1">
    <citation type="submission" date="2023-06" db="EMBL/GenBank/DDBJ databases">
        <authorList>
            <consortium name="Lawrence Berkeley National Laboratory"/>
            <person name="Ahrendt S."/>
            <person name="Sahu N."/>
            <person name="Indic B."/>
            <person name="Wong-Bajracharya J."/>
            <person name="Merenyi Z."/>
            <person name="Ke H.-M."/>
            <person name="Monk M."/>
            <person name="Kocsube S."/>
            <person name="Drula E."/>
            <person name="Lipzen A."/>
            <person name="Balint B."/>
            <person name="Henrissat B."/>
            <person name="Andreopoulos B."/>
            <person name="Martin F.M."/>
            <person name="Harder C.B."/>
            <person name="Rigling D."/>
            <person name="Ford K.L."/>
            <person name="Foster G.D."/>
            <person name="Pangilinan J."/>
            <person name="Papanicolaou A."/>
            <person name="Barry K."/>
            <person name="LaButti K."/>
            <person name="Viragh M."/>
            <person name="Koriabine M."/>
            <person name="Yan M."/>
            <person name="Riley R."/>
            <person name="Champramary S."/>
            <person name="Plett K.L."/>
            <person name="Tsai I.J."/>
            <person name="Slot J."/>
            <person name="Sipos G."/>
            <person name="Plett J."/>
            <person name="Nagy L.G."/>
            <person name="Grigoriev I.V."/>
        </authorList>
    </citation>
    <scope>NUCLEOTIDE SEQUENCE</scope>
    <source>
        <strain evidence="1">CCBAS 213</strain>
    </source>
</reference>
<dbReference type="EMBL" id="JAUEPS010000021">
    <property type="protein sequence ID" value="KAK0457563.1"/>
    <property type="molecule type" value="Genomic_DNA"/>
</dbReference>
<comment type="caution">
    <text evidence="1">The sequence shown here is derived from an EMBL/GenBank/DDBJ whole genome shotgun (WGS) entry which is preliminary data.</text>
</comment>
<accession>A0AA39N4W4</accession>
<protein>
    <submittedName>
        <fullName evidence="1">Uncharacterized protein</fullName>
    </submittedName>
</protein>